<comment type="caution">
    <text evidence="5">The sequence shown here is derived from an EMBL/GenBank/DDBJ whole genome shotgun (WGS) entry which is preliminary data.</text>
</comment>
<dbReference type="PANTHER" id="PTHR46720">
    <property type="entry name" value="HYDROXYLASE, PUTATIVE (AFU_ORTHOLOGUE AFUA_3G01460)-RELATED"/>
    <property type="match status" value="1"/>
</dbReference>
<dbReference type="GO" id="GO:0016491">
    <property type="term" value="F:oxidoreductase activity"/>
    <property type="evidence" value="ECO:0007669"/>
    <property type="project" value="UniProtKB-KW"/>
</dbReference>
<evidence type="ECO:0000256" key="2">
    <source>
        <dbReference type="ARBA" id="ARBA00022827"/>
    </source>
</evidence>
<reference evidence="5 6" key="1">
    <citation type="journal article" date="2020" name="ISME J.">
        <title>Uncovering the hidden diversity of litter-decomposition mechanisms in mushroom-forming fungi.</title>
        <authorList>
            <person name="Floudas D."/>
            <person name="Bentzer J."/>
            <person name="Ahren D."/>
            <person name="Johansson T."/>
            <person name="Persson P."/>
            <person name="Tunlid A."/>
        </authorList>
    </citation>
    <scope>NUCLEOTIDE SEQUENCE [LARGE SCALE GENOMIC DNA]</scope>
    <source>
        <strain evidence="5 6">CBS 146.42</strain>
    </source>
</reference>
<dbReference type="Gene3D" id="3.50.50.60">
    <property type="entry name" value="FAD/NAD(P)-binding domain"/>
    <property type="match status" value="1"/>
</dbReference>
<evidence type="ECO:0000313" key="5">
    <source>
        <dbReference type="EMBL" id="KAF5352650.1"/>
    </source>
</evidence>
<dbReference type="InterPro" id="IPR036188">
    <property type="entry name" value="FAD/NAD-bd_sf"/>
</dbReference>
<evidence type="ECO:0000256" key="1">
    <source>
        <dbReference type="ARBA" id="ARBA00022630"/>
    </source>
</evidence>
<dbReference type="GO" id="GO:0071949">
    <property type="term" value="F:FAD binding"/>
    <property type="evidence" value="ECO:0007669"/>
    <property type="project" value="InterPro"/>
</dbReference>
<accession>A0A8H5D358</accession>
<name>A0A8H5D358_9AGAR</name>
<evidence type="ECO:0000313" key="6">
    <source>
        <dbReference type="Proteomes" id="UP000559027"/>
    </source>
</evidence>
<protein>
    <recommendedName>
        <fullName evidence="4">FAD-binding domain-containing protein</fullName>
    </recommendedName>
</protein>
<dbReference type="InterPro" id="IPR002938">
    <property type="entry name" value="FAD-bd"/>
</dbReference>
<dbReference type="GO" id="GO:0044550">
    <property type="term" value="P:secondary metabolite biosynthetic process"/>
    <property type="evidence" value="ECO:0007669"/>
    <property type="project" value="TreeGrafter"/>
</dbReference>
<dbReference type="OrthoDB" id="417877at2759"/>
<evidence type="ECO:0000256" key="3">
    <source>
        <dbReference type="ARBA" id="ARBA00023002"/>
    </source>
</evidence>
<keyword evidence="1" id="KW-0285">Flavoprotein</keyword>
<dbReference type="PANTHER" id="PTHR46720:SF3">
    <property type="entry name" value="FAD-BINDING DOMAIN-CONTAINING PROTEIN-RELATED"/>
    <property type="match status" value="1"/>
</dbReference>
<dbReference type="SUPFAM" id="SSF51905">
    <property type="entry name" value="FAD/NAD(P)-binding domain"/>
    <property type="match status" value="1"/>
</dbReference>
<dbReference type="InterPro" id="IPR051104">
    <property type="entry name" value="FAD_monoxygenase"/>
</dbReference>
<organism evidence="5 6">
    <name type="scientific">Leucocoprinus leucothites</name>
    <dbReference type="NCBI Taxonomy" id="201217"/>
    <lineage>
        <taxon>Eukaryota</taxon>
        <taxon>Fungi</taxon>
        <taxon>Dikarya</taxon>
        <taxon>Basidiomycota</taxon>
        <taxon>Agaricomycotina</taxon>
        <taxon>Agaricomycetes</taxon>
        <taxon>Agaricomycetidae</taxon>
        <taxon>Agaricales</taxon>
        <taxon>Agaricineae</taxon>
        <taxon>Agaricaceae</taxon>
        <taxon>Leucocoprinus</taxon>
    </lineage>
</organism>
<dbReference type="Pfam" id="PF01494">
    <property type="entry name" value="FAD_binding_3"/>
    <property type="match status" value="1"/>
</dbReference>
<gene>
    <name evidence="5" type="ORF">D9756_005812</name>
</gene>
<keyword evidence="3" id="KW-0560">Oxidoreductase</keyword>
<dbReference type="PRINTS" id="PR00420">
    <property type="entry name" value="RNGMNOXGNASE"/>
</dbReference>
<keyword evidence="2" id="KW-0274">FAD</keyword>
<dbReference type="SUPFAM" id="SSF54373">
    <property type="entry name" value="FAD-linked reductases, C-terminal domain"/>
    <property type="match status" value="1"/>
</dbReference>
<sequence>MSSPKDFRIAIIGGGMCGIACAVSLSLRGIHADVYEAASEFGQVGAGVGLGLNAIKALDGLGILEPVMEKADSKKPTLRSFVFVSGYGQHQVIYDYVKHSGQFGLGVYRPTFLDALLPFLNPDRLHLNKKCTHVEPLGSGAYRLSFEDDTTLEADLVIGADGIRSSIRSCITAKDSSSSLVFSNTVAYRSLIPVDTLLKAGLKTKVDVMPVCWMGTNKHLITFPMQGTRMLNVVLFSSDYSKPMRSELKGAWVETVPKSEILAQYEDMGNDVKTIVNHVNSAGKWYIHQVNPPLSSYVSGRVVLVGDSAHGMQPHLGAGVGQGFEDVYVLCRLLSHPGTRLSNLGIVLGIYDQVRPRRSNMVLEASARAGRIYDGFGKPSQGPEWAASMLTGIWEPIWHHDLKAEVDAALEKLEDNPAFGFAKSRL</sequence>
<keyword evidence="6" id="KW-1185">Reference proteome</keyword>
<dbReference type="AlphaFoldDB" id="A0A8H5D358"/>
<evidence type="ECO:0000259" key="4">
    <source>
        <dbReference type="Pfam" id="PF01494"/>
    </source>
</evidence>
<proteinExistence type="predicted"/>
<dbReference type="EMBL" id="JAACJO010000011">
    <property type="protein sequence ID" value="KAF5352650.1"/>
    <property type="molecule type" value="Genomic_DNA"/>
</dbReference>
<feature type="domain" description="FAD-binding" evidence="4">
    <location>
        <begin position="148"/>
        <end position="336"/>
    </location>
</feature>
<dbReference type="Proteomes" id="UP000559027">
    <property type="component" value="Unassembled WGS sequence"/>
</dbReference>